<dbReference type="STRING" id="679197.HMPREF9336_03171"/>
<evidence type="ECO:0000313" key="8">
    <source>
        <dbReference type="Proteomes" id="UP000004816"/>
    </source>
</evidence>
<accession>E5XUJ9</accession>
<dbReference type="PANTHER" id="PTHR43303">
    <property type="entry name" value="NADPH DEHYDROGENASE C23G7.10C-RELATED"/>
    <property type="match status" value="1"/>
</dbReference>
<proteinExistence type="predicted"/>
<dbReference type="eggNOG" id="COG1902">
    <property type="taxonomic scope" value="Bacteria"/>
</dbReference>
<protein>
    <recommendedName>
        <fullName evidence="6">NADH:flavin oxidoreductase/NADH oxidase N-terminal domain-containing protein</fullName>
    </recommendedName>
</protein>
<gene>
    <name evidence="7" type="ORF">HMPREF9336_03171</name>
</gene>
<comment type="cofactor">
    <cofactor evidence="1">
        <name>FMN</name>
        <dbReference type="ChEBI" id="CHEBI:58210"/>
    </cofactor>
</comment>
<evidence type="ECO:0000256" key="3">
    <source>
        <dbReference type="ARBA" id="ARBA00022643"/>
    </source>
</evidence>
<organism evidence="7 8">
    <name type="scientific">Segniliparus rugosus (strain ATCC BAA-974 / DSM 45345 / CCUG 50838 / CIP 108380 / JCM 13579 / CDC 945)</name>
    <dbReference type="NCBI Taxonomy" id="679197"/>
    <lineage>
        <taxon>Bacteria</taxon>
        <taxon>Bacillati</taxon>
        <taxon>Actinomycetota</taxon>
        <taxon>Actinomycetes</taxon>
        <taxon>Mycobacteriales</taxon>
        <taxon>Segniliparaceae</taxon>
        <taxon>Segniliparus</taxon>
    </lineage>
</organism>
<feature type="domain" description="NADH:flavin oxidoreductase/NADH oxidase N-terminal" evidence="6">
    <location>
        <begin position="6"/>
        <end position="342"/>
    </location>
</feature>
<keyword evidence="8" id="KW-1185">Reference proteome</keyword>
<keyword evidence="5" id="KW-0560">Oxidoreductase</keyword>
<sequence length="370" mass="40028">MANAPKLFQPYTLRDVTFRNRVWLSPMCQYSVLQEDGVPSDWHLVHLGARASGGFGLVMTESTSVTADGRITPQDTGIWNDVQRDAWSPIVDFIHGQGAKAGIQIAHAGRKASTYRGFPGEPTGSVPLGQGGWETVGPSPIQFAEYAQPRELAKDDIADIVQAFVAAARRADEAGFDVVEIHGAHGYLIHEFLSPLSNQRNDEYGGDFTGRTKLLLDTVDAVRAVWPEGKPLFVRLSGTDWTEGGWDVEQTARLSAILAERGIDLIDVSSGGNVLADIPVGPSYQVPLATHVKTHAGLPVAAVGLITEPEQAEAILANEEADAVFIARAALREPTWPLRAAATLGVKWRDAPYPAQYTRGKWDDVIDTDA</sequence>
<dbReference type="CDD" id="cd02932">
    <property type="entry name" value="OYE_YqiM_FMN"/>
    <property type="match status" value="1"/>
</dbReference>
<dbReference type="Proteomes" id="UP000004816">
    <property type="component" value="Unassembled WGS sequence"/>
</dbReference>
<keyword evidence="2" id="KW-0285">Flavoprotein</keyword>
<evidence type="ECO:0000256" key="2">
    <source>
        <dbReference type="ARBA" id="ARBA00022630"/>
    </source>
</evidence>
<evidence type="ECO:0000256" key="4">
    <source>
        <dbReference type="ARBA" id="ARBA00022857"/>
    </source>
</evidence>
<dbReference type="HOGENOM" id="CLU_012153_2_0_11"/>
<dbReference type="InterPro" id="IPR013785">
    <property type="entry name" value="Aldolase_TIM"/>
</dbReference>
<evidence type="ECO:0000313" key="7">
    <source>
        <dbReference type="EMBL" id="EFV11978.1"/>
    </source>
</evidence>
<dbReference type="GO" id="GO:0003959">
    <property type="term" value="F:NADPH dehydrogenase activity"/>
    <property type="evidence" value="ECO:0007669"/>
    <property type="project" value="InterPro"/>
</dbReference>
<dbReference type="EMBL" id="ACZI02000001">
    <property type="protein sequence ID" value="EFV11978.1"/>
    <property type="molecule type" value="Genomic_DNA"/>
</dbReference>
<dbReference type="OrthoDB" id="3169239at2"/>
<dbReference type="AlphaFoldDB" id="E5XUJ9"/>
<keyword evidence="4" id="KW-0521">NADP</keyword>
<dbReference type="RefSeq" id="WP_007471977.1">
    <property type="nucleotide sequence ID" value="NZ_KI391953.1"/>
</dbReference>
<reference evidence="7 8" key="1">
    <citation type="journal article" date="2011" name="Stand. Genomic Sci.">
        <title>High quality draft genome sequence of Segniliparus rugosus CDC 945(T)= (ATCC BAA-974(T)).</title>
        <authorList>
            <person name="Earl A.M."/>
            <person name="Desjardins C.A."/>
            <person name="Fitzgerald M.G."/>
            <person name="Arachchi H.M."/>
            <person name="Zeng Q."/>
            <person name="Mehta T."/>
            <person name="Griggs A."/>
            <person name="Birren B.W."/>
            <person name="Toney N.C."/>
            <person name="Carr J."/>
            <person name="Posey J."/>
            <person name="Butler W.R."/>
        </authorList>
    </citation>
    <scope>NUCLEOTIDE SEQUENCE [LARGE SCALE GENOMIC DNA]</scope>
    <source>
        <strain evidence="8">ATCC BAA-974 / DSM 45345 / CCUG 50838 / CIP 108380 / JCM 13579 / CDC 945</strain>
    </source>
</reference>
<evidence type="ECO:0000256" key="1">
    <source>
        <dbReference type="ARBA" id="ARBA00001917"/>
    </source>
</evidence>
<dbReference type="Pfam" id="PF00724">
    <property type="entry name" value="Oxidored_FMN"/>
    <property type="match status" value="1"/>
</dbReference>
<dbReference type="PANTHER" id="PTHR43303:SF4">
    <property type="entry name" value="NADPH DEHYDROGENASE C23G7.10C-RELATED"/>
    <property type="match status" value="1"/>
</dbReference>
<dbReference type="GO" id="GO:0010181">
    <property type="term" value="F:FMN binding"/>
    <property type="evidence" value="ECO:0007669"/>
    <property type="project" value="InterPro"/>
</dbReference>
<dbReference type="GO" id="GO:0050661">
    <property type="term" value="F:NADP binding"/>
    <property type="evidence" value="ECO:0007669"/>
    <property type="project" value="InterPro"/>
</dbReference>
<name>E5XUJ9_SEGRC</name>
<keyword evidence="3" id="KW-0288">FMN</keyword>
<dbReference type="InterPro" id="IPR044152">
    <property type="entry name" value="YqjM-like"/>
</dbReference>
<dbReference type="InterPro" id="IPR001155">
    <property type="entry name" value="OxRdtase_FMN_N"/>
</dbReference>
<evidence type="ECO:0000259" key="6">
    <source>
        <dbReference type="Pfam" id="PF00724"/>
    </source>
</evidence>
<dbReference type="SUPFAM" id="SSF51395">
    <property type="entry name" value="FMN-linked oxidoreductases"/>
    <property type="match status" value="1"/>
</dbReference>
<dbReference type="Gene3D" id="3.20.20.70">
    <property type="entry name" value="Aldolase class I"/>
    <property type="match status" value="1"/>
</dbReference>
<evidence type="ECO:0000256" key="5">
    <source>
        <dbReference type="ARBA" id="ARBA00023002"/>
    </source>
</evidence>
<comment type="caution">
    <text evidence="7">The sequence shown here is derived from an EMBL/GenBank/DDBJ whole genome shotgun (WGS) entry which is preliminary data.</text>
</comment>